<dbReference type="Gene3D" id="3.30.200.20">
    <property type="entry name" value="Phosphorylase Kinase, domain 1"/>
    <property type="match status" value="1"/>
</dbReference>
<dbReference type="CDD" id="cd14014">
    <property type="entry name" value="STKc_PknB_like"/>
    <property type="match status" value="1"/>
</dbReference>
<evidence type="ECO:0000256" key="3">
    <source>
        <dbReference type="ARBA" id="ARBA00022777"/>
    </source>
</evidence>
<evidence type="ECO:0000256" key="1">
    <source>
        <dbReference type="ARBA" id="ARBA00022679"/>
    </source>
</evidence>
<sequence>MEEIAADDPRTLGRYRVVSRLGNGGLGRVLLGVDDAGRRVALKVVHPQLAALPGFRERFRREVQLAATAPPWFTAALLDADPDGDPPWVATAYVEAPSLQAYVSANGPLGRAGTLALAVRMADGLVALHGAGLVHRDLKPSNVLLAEDGPCLIDGGFSRTVDPMLAAQAGHVVATPEYMTPEEIAGLDVGPAGDVFCLGSLIGYAATGRSPFAADSVPGVLHRVAQAEPDLGPLDGPLRDAVVACLAKDPAARPTAARLRDLLRPLENPDAAAPAPAPTAATAAMAAPGRPAPAPAPVSAPAPAPPVPAQAMPAPPM</sequence>
<comment type="caution">
    <text evidence="7">The sequence shown here is derived from an EMBL/GenBank/DDBJ whole genome shotgun (WGS) entry which is preliminary data.</text>
</comment>
<feature type="compositionally biased region" description="Pro residues" evidence="5">
    <location>
        <begin position="290"/>
        <end position="317"/>
    </location>
</feature>
<evidence type="ECO:0000313" key="7">
    <source>
        <dbReference type="EMBL" id="NMH80734.1"/>
    </source>
</evidence>
<keyword evidence="8" id="KW-1185">Reference proteome</keyword>
<dbReference type="SMART" id="SM00220">
    <property type="entry name" value="S_TKc"/>
    <property type="match status" value="1"/>
</dbReference>
<keyword evidence="7" id="KW-0723">Serine/threonine-protein kinase</keyword>
<dbReference type="PANTHER" id="PTHR43289">
    <property type="entry name" value="MITOGEN-ACTIVATED PROTEIN KINASE KINASE KINASE 20-RELATED"/>
    <property type="match status" value="1"/>
</dbReference>
<keyword evidence="2" id="KW-0547">Nucleotide-binding</keyword>
<evidence type="ECO:0000256" key="5">
    <source>
        <dbReference type="SAM" id="MobiDB-lite"/>
    </source>
</evidence>
<dbReference type="PROSITE" id="PS00108">
    <property type="entry name" value="PROTEIN_KINASE_ST"/>
    <property type="match status" value="1"/>
</dbReference>
<name>A0ABX1RMN6_9PSEU</name>
<accession>A0ABX1RMN6</accession>
<dbReference type="InterPro" id="IPR000719">
    <property type="entry name" value="Prot_kinase_dom"/>
</dbReference>
<keyword evidence="4" id="KW-0067">ATP-binding</keyword>
<keyword evidence="3 7" id="KW-0418">Kinase</keyword>
<dbReference type="InterPro" id="IPR011009">
    <property type="entry name" value="Kinase-like_dom_sf"/>
</dbReference>
<feature type="non-terminal residue" evidence="7">
    <location>
        <position position="317"/>
    </location>
</feature>
<dbReference type="InterPro" id="IPR008271">
    <property type="entry name" value="Ser/Thr_kinase_AS"/>
</dbReference>
<feature type="region of interest" description="Disordered" evidence="5">
    <location>
        <begin position="268"/>
        <end position="317"/>
    </location>
</feature>
<protein>
    <submittedName>
        <fullName evidence="7">Serine/threonine protein kinase</fullName>
    </submittedName>
</protein>
<dbReference type="Pfam" id="PF00069">
    <property type="entry name" value="Pkinase"/>
    <property type="match status" value="1"/>
</dbReference>
<keyword evidence="1" id="KW-0808">Transferase</keyword>
<evidence type="ECO:0000256" key="4">
    <source>
        <dbReference type="ARBA" id="ARBA00022840"/>
    </source>
</evidence>
<evidence type="ECO:0000313" key="8">
    <source>
        <dbReference type="Proteomes" id="UP001296706"/>
    </source>
</evidence>
<proteinExistence type="predicted"/>
<evidence type="ECO:0000259" key="6">
    <source>
        <dbReference type="PROSITE" id="PS50011"/>
    </source>
</evidence>
<gene>
    <name evidence="7" type="ORF">HF577_27050</name>
</gene>
<dbReference type="Proteomes" id="UP001296706">
    <property type="component" value="Unassembled WGS sequence"/>
</dbReference>
<feature type="domain" description="Protein kinase" evidence="6">
    <location>
        <begin position="15"/>
        <end position="267"/>
    </location>
</feature>
<dbReference type="SUPFAM" id="SSF56112">
    <property type="entry name" value="Protein kinase-like (PK-like)"/>
    <property type="match status" value="1"/>
</dbReference>
<dbReference type="Gene3D" id="1.10.510.10">
    <property type="entry name" value="Transferase(Phosphotransferase) domain 1"/>
    <property type="match status" value="1"/>
</dbReference>
<dbReference type="PROSITE" id="PS50011">
    <property type="entry name" value="PROTEIN_KINASE_DOM"/>
    <property type="match status" value="1"/>
</dbReference>
<dbReference type="GO" id="GO:0004674">
    <property type="term" value="F:protein serine/threonine kinase activity"/>
    <property type="evidence" value="ECO:0007669"/>
    <property type="project" value="UniProtKB-KW"/>
</dbReference>
<dbReference type="RefSeq" id="WP_169398786.1">
    <property type="nucleotide sequence ID" value="NZ_JAAXKY010000113.1"/>
</dbReference>
<organism evidence="7 8">
    <name type="scientific">Pseudonocardia xinjiangensis</name>
    <dbReference type="NCBI Taxonomy" id="75289"/>
    <lineage>
        <taxon>Bacteria</taxon>
        <taxon>Bacillati</taxon>
        <taxon>Actinomycetota</taxon>
        <taxon>Actinomycetes</taxon>
        <taxon>Pseudonocardiales</taxon>
        <taxon>Pseudonocardiaceae</taxon>
        <taxon>Pseudonocardia</taxon>
    </lineage>
</organism>
<dbReference type="PANTHER" id="PTHR43289:SF34">
    <property type="entry name" value="SERINE_THREONINE-PROTEIN KINASE YBDM-RELATED"/>
    <property type="match status" value="1"/>
</dbReference>
<reference evidence="7 8" key="1">
    <citation type="submission" date="2020-04" db="EMBL/GenBank/DDBJ databases">
        <authorList>
            <person name="Klaysubun C."/>
            <person name="Duangmal K."/>
            <person name="Lipun K."/>
        </authorList>
    </citation>
    <scope>NUCLEOTIDE SEQUENCE [LARGE SCALE GENOMIC DNA]</scope>
    <source>
        <strain evidence="7 8">JCM 11839</strain>
    </source>
</reference>
<feature type="compositionally biased region" description="Low complexity" evidence="5">
    <location>
        <begin position="269"/>
        <end position="289"/>
    </location>
</feature>
<evidence type="ECO:0000256" key="2">
    <source>
        <dbReference type="ARBA" id="ARBA00022741"/>
    </source>
</evidence>
<dbReference type="EMBL" id="JAAXKY010000113">
    <property type="protein sequence ID" value="NMH80734.1"/>
    <property type="molecule type" value="Genomic_DNA"/>
</dbReference>